<name>A0A0K6I2N9_9HYPH</name>
<keyword evidence="4" id="KW-0067">ATP-binding</keyword>
<feature type="domain" description="ABC transporter" evidence="5">
    <location>
        <begin position="24"/>
        <end position="255"/>
    </location>
</feature>
<evidence type="ECO:0000256" key="2">
    <source>
        <dbReference type="ARBA" id="ARBA00022448"/>
    </source>
</evidence>
<keyword evidence="7" id="KW-1185">Reference proteome</keyword>
<dbReference type="InterPro" id="IPR050166">
    <property type="entry name" value="ABC_transporter_ATP-bind"/>
</dbReference>
<dbReference type="InterPro" id="IPR003593">
    <property type="entry name" value="AAA+_ATPase"/>
</dbReference>
<evidence type="ECO:0000313" key="7">
    <source>
        <dbReference type="Proteomes" id="UP000183900"/>
    </source>
</evidence>
<reference evidence="7" key="1">
    <citation type="submission" date="2015-08" db="EMBL/GenBank/DDBJ databases">
        <authorList>
            <person name="Varghese N."/>
        </authorList>
    </citation>
    <scope>NUCLEOTIDE SEQUENCE [LARGE SCALE GENOMIC DNA]</scope>
    <source>
        <strain evidence="7">DSM 23407</strain>
    </source>
</reference>
<dbReference type="Proteomes" id="UP000183900">
    <property type="component" value="Unassembled WGS sequence"/>
</dbReference>
<dbReference type="PROSITE" id="PS50893">
    <property type="entry name" value="ABC_TRANSPORTER_2"/>
    <property type="match status" value="1"/>
</dbReference>
<dbReference type="Gene3D" id="3.40.50.300">
    <property type="entry name" value="P-loop containing nucleotide triphosphate hydrolases"/>
    <property type="match status" value="1"/>
</dbReference>
<dbReference type="GO" id="GO:0016887">
    <property type="term" value="F:ATP hydrolysis activity"/>
    <property type="evidence" value="ECO:0007669"/>
    <property type="project" value="InterPro"/>
</dbReference>
<dbReference type="AlphaFoldDB" id="A0A0K6I2N9"/>
<sequence length="278" mass="30614">MSELFHSAALAAAAPHAASSRPLVRLNRISKVFSSGTVALNDMTLDVGQGEFISLLGPSGCGKSTALRIIAGLGDTSSGTLEWPASDHDALGKAHPEISFVFQEPTLMPWATVFANVWLPLRLKGISKEAARERVSEALEMVGLGQFHEAFPRELSGGMKMRVSIARALVTRPKLLLMDEPFAALDEITRFKLNNDLLRLWERFGWTVIFVTHSVYESVYLSNRIVVMAARPGRVVSDLAVDAPYPRDEEFRTSSVYNDYCRQTSAALHAAMDVRDHL</sequence>
<gene>
    <name evidence="6" type="ORF">Ga0061067_107105</name>
</gene>
<evidence type="ECO:0000256" key="1">
    <source>
        <dbReference type="ARBA" id="ARBA00005417"/>
    </source>
</evidence>
<dbReference type="SMART" id="SM00382">
    <property type="entry name" value="AAA"/>
    <property type="match status" value="1"/>
</dbReference>
<dbReference type="CDD" id="cd03293">
    <property type="entry name" value="ABC_NrtD_SsuB_transporters"/>
    <property type="match status" value="1"/>
</dbReference>
<dbReference type="GO" id="GO:0005524">
    <property type="term" value="F:ATP binding"/>
    <property type="evidence" value="ECO:0007669"/>
    <property type="project" value="UniProtKB-KW"/>
</dbReference>
<dbReference type="InterPro" id="IPR003439">
    <property type="entry name" value="ABC_transporter-like_ATP-bd"/>
</dbReference>
<dbReference type="PANTHER" id="PTHR42788">
    <property type="entry name" value="TAURINE IMPORT ATP-BINDING PROTEIN-RELATED"/>
    <property type="match status" value="1"/>
</dbReference>
<dbReference type="PANTHER" id="PTHR42788:SF19">
    <property type="entry name" value="ALIPHATIC SULFONATES IMPORT ATP-BINDING PROTEIN SSUB 2"/>
    <property type="match status" value="1"/>
</dbReference>
<dbReference type="EMBL" id="CYHE01000007">
    <property type="protein sequence ID" value="CUA97346.1"/>
    <property type="molecule type" value="Genomic_DNA"/>
</dbReference>
<dbReference type="Pfam" id="PF00005">
    <property type="entry name" value="ABC_tran"/>
    <property type="match status" value="1"/>
</dbReference>
<evidence type="ECO:0000256" key="3">
    <source>
        <dbReference type="ARBA" id="ARBA00022741"/>
    </source>
</evidence>
<organism evidence="6 7">
    <name type="scientific">Pannonibacter indicus</name>
    <dbReference type="NCBI Taxonomy" id="466044"/>
    <lineage>
        <taxon>Bacteria</taxon>
        <taxon>Pseudomonadati</taxon>
        <taxon>Pseudomonadota</taxon>
        <taxon>Alphaproteobacteria</taxon>
        <taxon>Hyphomicrobiales</taxon>
        <taxon>Stappiaceae</taxon>
        <taxon>Pannonibacter</taxon>
    </lineage>
</organism>
<dbReference type="SUPFAM" id="SSF52540">
    <property type="entry name" value="P-loop containing nucleoside triphosphate hydrolases"/>
    <property type="match status" value="1"/>
</dbReference>
<dbReference type="PROSITE" id="PS00211">
    <property type="entry name" value="ABC_TRANSPORTER_1"/>
    <property type="match status" value="1"/>
</dbReference>
<dbReference type="InterPro" id="IPR017871">
    <property type="entry name" value="ABC_transporter-like_CS"/>
</dbReference>
<protein>
    <submittedName>
        <fullName evidence="6">ABC-type nitrate/sulfonate/bicarbonate transport system, ATPase component</fullName>
    </submittedName>
</protein>
<keyword evidence="2" id="KW-0813">Transport</keyword>
<comment type="similarity">
    <text evidence="1">Belongs to the ABC transporter superfamily.</text>
</comment>
<evidence type="ECO:0000256" key="4">
    <source>
        <dbReference type="ARBA" id="ARBA00022840"/>
    </source>
</evidence>
<accession>A0A0K6I2N9</accession>
<evidence type="ECO:0000259" key="5">
    <source>
        <dbReference type="PROSITE" id="PS50893"/>
    </source>
</evidence>
<keyword evidence="3" id="KW-0547">Nucleotide-binding</keyword>
<dbReference type="RefSeq" id="WP_055455974.1">
    <property type="nucleotide sequence ID" value="NZ_CYHE01000007.1"/>
</dbReference>
<proteinExistence type="inferred from homology"/>
<dbReference type="InterPro" id="IPR027417">
    <property type="entry name" value="P-loop_NTPase"/>
</dbReference>
<evidence type="ECO:0000313" key="6">
    <source>
        <dbReference type="EMBL" id="CUA97346.1"/>
    </source>
</evidence>